<dbReference type="Proteomes" id="UP001442364">
    <property type="component" value="Unassembled WGS sequence"/>
</dbReference>
<sequence length="207" mass="24838">MKVYIDFDDVLCETAKHFTKLAKELFGIDVPYREVQFFNLKKTFDLSDEQYEEMMIAGHLPENLLNYEETTGAADTINKWVDEGHEIYIITGRPFNSYEPSRKWLDEHNLKRVPLYCVDKYGRETSKQDYAYNMTLEQLYNMTFDFAIEDSPSAFEHVMHFDNCKVAVFNRPWNIHEELPDDRFVRCEGWKEIDRLFEEYFKQQTDN</sequence>
<comment type="caution">
    <text evidence="1">The sequence shown here is derived from an EMBL/GenBank/DDBJ whole genome shotgun (WGS) entry which is preliminary data.</text>
</comment>
<protein>
    <submittedName>
        <fullName evidence="1">2-dehydropantoate 2-reductase</fullName>
    </submittedName>
</protein>
<dbReference type="PANTHER" id="PTHR35134:SF2">
    <property type="entry name" value="NUCLEOTIDASE YQFW-RELATED"/>
    <property type="match status" value="1"/>
</dbReference>
<dbReference type="Pfam" id="PF24694">
    <property type="entry name" value="LNS2_PITM1-3"/>
    <property type="match status" value="1"/>
</dbReference>
<dbReference type="InterPro" id="IPR023214">
    <property type="entry name" value="HAD_sf"/>
</dbReference>
<dbReference type="InterPro" id="IPR052419">
    <property type="entry name" value="5_3-deoxyribonucleotidase-like"/>
</dbReference>
<evidence type="ECO:0000313" key="1">
    <source>
        <dbReference type="EMBL" id="MEQ2380621.1"/>
    </source>
</evidence>
<organism evidence="1 2">
    <name type="scientific">[Lactobacillus] rogosae</name>
    <dbReference type="NCBI Taxonomy" id="706562"/>
    <lineage>
        <taxon>Bacteria</taxon>
        <taxon>Bacillati</taxon>
        <taxon>Bacillota</taxon>
        <taxon>Clostridia</taxon>
        <taxon>Lachnospirales</taxon>
        <taxon>Lachnospiraceae</taxon>
        <taxon>Lachnospira</taxon>
    </lineage>
</organism>
<dbReference type="Gene3D" id="3.40.50.1000">
    <property type="entry name" value="HAD superfamily/HAD-like"/>
    <property type="match status" value="1"/>
</dbReference>
<reference evidence="1 2" key="1">
    <citation type="submission" date="2024-03" db="EMBL/GenBank/DDBJ databases">
        <title>Human intestinal bacterial collection.</title>
        <authorList>
            <person name="Pauvert C."/>
            <person name="Hitch T.C.A."/>
            <person name="Clavel T."/>
        </authorList>
    </citation>
    <scope>NUCLEOTIDE SEQUENCE [LARGE SCALE GENOMIC DNA]</scope>
    <source>
        <strain evidence="1 2">CLA-AA-H255</strain>
    </source>
</reference>
<dbReference type="EMBL" id="JBBMER010000011">
    <property type="protein sequence ID" value="MEQ2380621.1"/>
    <property type="molecule type" value="Genomic_DNA"/>
</dbReference>
<keyword evidence="2" id="KW-1185">Reference proteome</keyword>
<dbReference type="SUPFAM" id="SSF56784">
    <property type="entry name" value="HAD-like"/>
    <property type="match status" value="1"/>
</dbReference>
<accession>A0ABV1BY14</accession>
<dbReference type="PANTHER" id="PTHR35134">
    <property type="entry name" value="NUCLEOTIDASE YQFW-RELATED"/>
    <property type="match status" value="1"/>
</dbReference>
<proteinExistence type="predicted"/>
<dbReference type="InterPro" id="IPR036412">
    <property type="entry name" value="HAD-like_sf"/>
</dbReference>
<evidence type="ECO:0000313" key="2">
    <source>
        <dbReference type="Proteomes" id="UP001442364"/>
    </source>
</evidence>
<gene>
    <name evidence="1" type="ORF">WMO14_12215</name>
</gene>
<name>A0ABV1BY14_9FIRM</name>
<dbReference type="RefSeq" id="WP_055177378.1">
    <property type="nucleotide sequence ID" value="NZ_DAWDAH010000004.1"/>
</dbReference>